<proteinExistence type="predicted"/>
<dbReference type="AlphaFoldDB" id="A0A1F6C1U7"/>
<name>A0A1F6C1U7_9BACT</name>
<organism evidence="1 2">
    <name type="scientific">Candidatus Kaiserbacteria bacterium RIFCSPHIGHO2_01_FULL_48_10</name>
    <dbReference type="NCBI Taxonomy" id="1798476"/>
    <lineage>
        <taxon>Bacteria</taxon>
        <taxon>Candidatus Kaiseribacteriota</taxon>
    </lineage>
</organism>
<gene>
    <name evidence="1" type="ORF">A2841_00015</name>
</gene>
<dbReference type="Proteomes" id="UP000178249">
    <property type="component" value="Unassembled WGS sequence"/>
</dbReference>
<protein>
    <submittedName>
        <fullName evidence="1">Uncharacterized protein</fullName>
    </submittedName>
</protein>
<accession>A0A1F6C1U7</accession>
<evidence type="ECO:0000313" key="2">
    <source>
        <dbReference type="Proteomes" id="UP000178249"/>
    </source>
</evidence>
<evidence type="ECO:0000313" key="1">
    <source>
        <dbReference type="EMBL" id="OGG43048.1"/>
    </source>
</evidence>
<dbReference type="EMBL" id="MFKP01000056">
    <property type="protein sequence ID" value="OGG43048.1"/>
    <property type="molecule type" value="Genomic_DNA"/>
</dbReference>
<comment type="caution">
    <text evidence="1">The sequence shown here is derived from an EMBL/GenBank/DDBJ whole genome shotgun (WGS) entry which is preliminary data.</text>
</comment>
<reference evidence="1 2" key="1">
    <citation type="journal article" date="2016" name="Nat. Commun.">
        <title>Thousands of microbial genomes shed light on interconnected biogeochemical processes in an aquifer system.</title>
        <authorList>
            <person name="Anantharaman K."/>
            <person name="Brown C.T."/>
            <person name="Hug L.A."/>
            <person name="Sharon I."/>
            <person name="Castelle C.J."/>
            <person name="Probst A.J."/>
            <person name="Thomas B.C."/>
            <person name="Singh A."/>
            <person name="Wilkins M.J."/>
            <person name="Karaoz U."/>
            <person name="Brodie E.L."/>
            <person name="Williams K.H."/>
            <person name="Hubbard S.S."/>
            <person name="Banfield J.F."/>
        </authorList>
    </citation>
    <scope>NUCLEOTIDE SEQUENCE [LARGE SCALE GENOMIC DNA]</scope>
</reference>
<sequence>MPSNPIHLENVSRVEIYRMPFPEYDRDSARAKVEELNKPYADDHAKYGVVFFSRKVKGKAGKRWDILHKRFPHRIVESRSTKIISGVGRNIDYSARRRVLGGHEVTSNINDPDGWQFVPDQAPINQTL</sequence>